<proteinExistence type="predicted"/>
<name>A0A0C7NZW1_DEFTU</name>
<dbReference type="Proteomes" id="UP000032809">
    <property type="component" value="Chromosome I"/>
</dbReference>
<dbReference type="AlphaFoldDB" id="A0A0C7NZW1"/>
<dbReference type="EMBL" id="LN824141">
    <property type="protein sequence ID" value="CEP78828.1"/>
    <property type="molecule type" value="Genomic_DNA"/>
</dbReference>
<evidence type="ECO:0000313" key="1">
    <source>
        <dbReference type="EMBL" id="CEP78828.1"/>
    </source>
</evidence>
<dbReference type="KEGG" id="dtn:DTL3_1538"/>
<dbReference type="RefSeq" id="WP_045088201.1">
    <property type="nucleotide sequence ID" value="NZ_LN824141.1"/>
</dbReference>
<dbReference type="STRING" id="1006576.DTL3_1538"/>
<protein>
    <recommendedName>
        <fullName evidence="3">RNase NYN domain-containing protein</fullName>
    </recommendedName>
</protein>
<sequence length="332" mass="39880">MSLQRIINVISESDYKKHSLKTRKLIEKANKIILTPRELNERKMFWIYRVLGNDAEMKISRKHINDFQFLVLHILEKPKDNRFDDLRKYYKLDEETTDNLKFLMFPKKYPPGGYNKKLNKYGVEFYDPKVILKRLNFRDYIDLYSLMTYIPLDTKTPFVQNLLDEILSIDPLETSISLFNNIFDIVQALSPYEKQLIEIQLKNISFYHYKLLNSKKTKGVVVDGSNVIRHNNINKIDILLNLLDNLYTVDTTFFPCFIVFDRNIEYILRDQEDRDVLSKLSQKKRVYFESPADKLIVYLSNKLDYYMISDDKFEEYEFDENKLLDLRRFIDE</sequence>
<keyword evidence="2" id="KW-1185">Reference proteome</keyword>
<organism evidence="1 2">
    <name type="scientific">Defluviitoga tunisiensis</name>
    <dbReference type="NCBI Taxonomy" id="1006576"/>
    <lineage>
        <taxon>Bacteria</taxon>
        <taxon>Thermotogati</taxon>
        <taxon>Thermotogota</taxon>
        <taxon>Thermotogae</taxon>
        <taxon>Petrotogales</taxon>
        <taxon>Petrotogaceae</taxon>
        <taxon>Defluviitoga</taxon>
    </lineage>
</organism>
<gene>
    <name evidence="1" type="ORF">DTL3_1538</name>
</gene>
<dbReference type="OrthoDB" id="48724at2"/>
<evidence type="ECO:0008006" key="3">
    <source>
        <dbReference type="Google" id="ProtNLM"/>
    </source>
</evidence>
<dbReference type="HOGENOM" id="CLU_077686_0_0_0"/>
<evidence type="ECO:0000313" key="2">
    <source>
        <dbReference type="Proteomes" id="UP000032809"/>
    </source>
</evidence>
<dbReference type="Gene3D" id="3.40.50.11980">
    <property type="match status" value="1"/>
</dbReference>
<accession>A0A0C7NZW1</accession>
<reference evidence="2" key="1">
    <citation type="submission" date="2014-11" db="EMBL/GenBank/DDBJ databases">
        <authorList>
            <person name="Wibberg D."/>
        </authorList>
    </citation>
    <scope>NUCLEOTIDE SEQUENCE [LARGE SCALE GENOMIC DNA]</scope>
    <source>
        <strain evidence="2">L3</strain>
    </source>
</reference>